<feature type="active site" evidence="6">
    <location>
        <position position="42"/>
    </location>
</feature>
<dbReference type="EC" id="3.1.26.-" evidence="6"/>
<evidence type="ECO:0000259" key="7">
    <source>
        <dbReference type="SMART" id="SM00535"/>
    </source>
</evidence>
<evidence type="ECO:0000256" key="1">
    <source>
        <dbReference type="ARBA" id="ARBA00022517"/>
    </source>
</evidence>
<evidence type="ECO:0000256" key="6">
    <source>
        <dbReference type="HAMAP-Rule" id="MF_01468"/>
    </source>
</evidence>
<dbReference type="AlphaFoldDB" id="A0A5B8NQI0"/>
<dbReference type="HAMAP" id="MF_01468">
    <property type="entry name" value="RNase_Mini_III"/>
    <property type="match status" value="1"/>
</dbReference>
<dbReference type="GO" id="GO:0005737">
    <property type="term" value="C:cytoplasm"/>
    <property type="evidence" value="ECO:0007669"/>
    <property type="project" value="UniProtKB-SubCell"/>
</dbReference>
<sequence>MEQPTNPHDGASEAELFVLGEGLENIPPVESLSPAGLAYIGDAVYELYVRLHYLLPPKHISDYHQQVVSKVRAEKQAQQLEALKPHLTDAEKEIVKRGRNATTRPPRRLSAKIYQQATSLETLVGYLFLRDRARLKALLLWLKEYE</sequence>
<keyword evidence="9" id="KW-1185">Reference proteome</keyword>
<keyword evidence="3 6" id="KW-0540">Nuclease</keyword>
<comment type="cofactor">
    <cofactor evidence="6">
        <name>Mg(2+)</name>
        <dbReference type="ChEBI" id="CHEBI:18420"/>
    </cofactor>
</comment>
<accession>A0A5B8NQI0</accession>
<dbReference type="Proteomes" id="UP000318453">
    <property type="component" value="Chromosome"/>
</dbReference>
<proteinExistence type="inferred from homology"/>
<dbReference type="PANTHER" id="PTHR34276">
    <property type="entry name" value="MINI-RIBONUCLEASE 3"/>
    <property type="match status" value="1"/>
</dbReference>
<dbReference type="GO" id="GO:0019843">
    <property type="term" value="F:rRNA binding"/>
    <property type="evidence" value="ECO:0007669"/>
    <property type="project" value="UniProtKB-UniRule"/>
</dbReference>
<evidence type="ECO:0000256" key="4">
    <source>
        <dbReference type="ARBA" id="ARBA00022759"/>
    </source>
</evidence>
<keyword evidence="6" id="KW-0963">Cytoplasm</keyword>
<dbReference type="Gene3D" id="1.10.1520.10">
    <property type="entry name" value="Ribonuclease III domain"/>
    <property type="match status" value="1"/>
</dbReference>
<dbReference type="EMBL" id="CP042326">
    <property type="protein sequence ID" value="QDZ41256.1"/>
    <property type="molecule type" value="Genomic_DNA"/>
</dbReference>
<reference evidence="8" key="1">
    <citation type="submission" date="2019-08" db="EMBL/GenBank/DDBJ databases">
        <title>Carotenoids and Carotenoid Binding Proteins in the Halophilic Cyanobacterium Euhalothece sp. ZM00.</title>
        <authorList>
            <person name="Cho S.M."/>
            <person name="Song J.Y."/>
            <person name="Park Y.-I."/>
        </authorList>
    </citation>
    <scope>NUCLEOTIDE SEQUENCE [LARGE SCALE GENOMIC DNA]</scope>
    <source>
        <strain evidence="8">Z-M001</strain>
    </source>
</reference>
<keyword evidence="6" id="KW-0699">rRNA-binding</keyword>
<dbReference type="InterPro" id="IPR000999">
    <property type="entry name" value="RNase_III_dom"/>
</dbReference>
<dbReference type="Pfam" id="PF00636">
    <property type="entry name" value="Ribonuclease_3"/>
    <property type="match status" value="1"/>
</dbReference>
<dbReference type="GO" id="GO:0006364">
    <property type="term" value="P:rRNA processing"/>
    <property type="evidence" value="ECO:0007669"/>
    <property type="project" value="UniProtKB-UniRule"/>
</dbReference>
<keyword evidence="5 6" id="KW-0378">Hydrolase</keyword>
<comment type="similarity">
    <text evidence="6">Belongs to the MrnC RNase family.</text>
</comment>
<dbReference type="SMART" id="SM00535">
    <property type="entry name" value="RIBOc"/>
    <property type="match status" value="1"/>
</dbReference>
<protein>
    <recommendedName>
        <fullName evidence="6">Mini-ribonuclease 3</fullName>
        <shortName evidence="6">Mini-3</shortName>
        <shortName evidence="6">Mini-RNase 3</shortName>
        <ecNumber evidence="6">3.1.26.-</ecNumber>
    </recommendedName>
    <alternativeName>
        <fullName evidence="6">Mini-RNase III</fullName>
        <shortName evidence="6">Mini-III</shortName>
    </alternativeName>
</protein>
<keyword evidence="2 6" id="KW-0698">rRNA processing</keyword>
<evidence type="ECO:0000256" key="3">
    <source>
        <dbReference type="ARBA" id="ARBA00022722"/>
    </source>
</evidence>
<feature type="domain" description="RNase III" evidence="7">
    <location>
        <begin position="11"/>
        <end position="140"/>
    </location>
</feature>
<evidence type="ECO:0000313" key="9">
    <source>
        <dbReference type="Proteomes" id="UP000318453"/>
    </source>
</evidence>
<evidence type="ECO:0000256" key="5">
    <source>
        <dbReference type="ARBA" id="ARBA00022801"/>
    </source>
</evidence>
<keyword evidence="4 6" id="KW-0255">Endonuclease</keyword>
<evidence type="ECO:0000313" key="8">
    <source>
        <dbReference type="EMBL" id="QDZ41256.1"/>
    </source>
</evidence>
<comment type="function">
    <text evidence="6">Involved in correct processing of both the 5' and 3' ends of 23S rRNA precursor. Processes 30S rRNA precursor transcript even in absence of ribonuclease 3 (Rnc); Rnc processes 30S rRNA into smaller rRNA precursors.</text>
</comment>
<keyword evidence="1 6" id="KW-0690">Ribosome biogenesis</keyword>
<name>A0A5B8NQI0_9CHRO</name>
<dbReference type="KEGG" id="enn:FRE64_15690"/>
<keyword evidence="6" id="KW-0460">Magnesium</keyword>
<organism evidence="8 9">
    <name type="scientific">Euhalothece natronophila Z-M001</name>
    <dbReference type="NCBI Taxonomy" id="522448"/>
    <lineage>
        <taxon>Bacteria</taxon>
        <taxon>Bacillati</taxon>
        <taxon>Cyanobacteriota</taxon>
        <taxon>Cyanophyceae</taxon>
        <taxon>Oscillatoriophycideae</taxon>
        <taxon>Chroococcales</taxon>
        <taxon>Halothecacae</taxon>
        <taxon>Halothece cluster</taxon>
        <taxon>Euhalothece</taxon>
    </lineage>
</organism>
<comment type="subcellular location">
    <subcellularLocation>
        <location evidence="6">Cytoplasm</location>
    </subcellularLocation>
</comment>
<evidence type="ECO:0000256" key="2">
    <source>
        <dbReference type="ARBA" id="ARBA00022552"/>
    </source>
</evidence>
<dbReference type="RefSeq" id="WP_146297090.1">
    <property type="nucleotide sequence ID" value="NZ_CP042326.1"/>
</dbReference>
<keyword evidence="6" id="KW-0694">RNA-binding</keyword>
<dbReference type="PIRSF" id="PIRSF005520">
    <property type="entry name" value="UCP005520"/>
    <property type="match status" value="1"/>
</dbReference>
<dbReference type="GO" id="GO:0004525">
    <property type="term" value="F:ribonuclease III activity"/>
    <property type="evidence" value="ECO:0007669"/>
    <property type="project" value="InterPro"/>
</dbReference>
<dbReference type="InterPro" id="IPR036389">
    <property type="entry name" value="RNase_III_sf"/>
</dbReference>
<gene>
    <name evidence="6" type="primary">mrnC</name>
    <name evidence="8" type="ORF">FRE64_15690</name>
</gene>
<dbReference type="InterPro" id="IPR008226">
    <property type="entry name" value="Mini3_fam"/>
</dbReference>
<dbReference type="PANTHER" id="PTHR34276:SF1">
    <property type="entry name" value="MINI-RIBONUCLEASE 3"/>
    <property type="match status" value="1"/>
</dbReference>
<dbReference type="SUPFAM" id="SSF69065">
    <property type="entry name" value="RNase III domain-like"/>
    <property type="match status" value="1"/>
</dbReference>
<comment type="subunit">
    <text evidence="6">Homodimer.</text>
</comment>
<dbReference type="OrthoDB" id="46571at2"/>